<dbReference type="EMBL" id="JBHSPP010000017">
    <property type="protein sequence ID" value="MFC5707582.1"/>
    <property type="molecule type" value="Genomic_DNA"/>
</dbReference>
<proteinExistence type="predicted"/>
<dbReference type="InterPro" id="IPR011604">
    <property type="entry name" value="PDDEXK-like_dom_sf"/>
</dbReference>
<keyword evidence="4" id="KW-1185">Reference proteome</keyword>
<organism evidence="3 4">
    <name type="scientific">Aeromonas eucrenophila</name>
    <dbReference type="NCBI Taxonomy" id="649"/>
    <lineage>
        <taxon>Bacteria</taxon>
        <taxon>Pseudomonadati</taxon>
        <taxon>Pseudomonadota</taxon>
        <taxon>Gammaproteobacteria</taxon>
        <taxon>Aeromonadales</taxon>
        <taxon>Aeromonadaceae</taxon>
        <taxon>Aeromonas</taxon>
    </lineage>
</organism>
<feature type="region of interest" description="Disordered" evidence="1">
    <location>
        <begin position="1"/>
        <end position="25"/>
    </location>
</feature>
<feature type="domain" description="Putative exodeoxyribonuclease 8 PDDEXK-like" evidence="2">
    <location>
        <begin position="325"/>
        <end position="461"/>
    </location>
</feature>
<accession>A0ABW0YDM3</accession>
<evidence type="ECO:0000313" key="4">
    <source>
        <dbReference type="Proteomes" id="UP001596132"/>
    </source>
</evidence>
<dbReference type="RefSeq" id="WP_042642174.1">
    <property type="nucleotide sequence ID" value="NZ_CDDF01000011.1"/>
</dbReference>
<name>A0ABW0YDM3_9GAMM</name>
<evidence type="ECO:0000256" key="1">
    <source>
        <dbReference type="SAM" id="MobiDB-lite"/>
    </source>
</evidence>
<reference evidence="4" key="1">
    <citation type="journal article" date="2019" name="Int. J. Syst. Evol. Microbiol.">
        <title>The Global Catalogue of Microorganisms (GCM) 10K type strain sequencing project: providing services to taxonomists for standard genome sequencing and annotation.</title>
        <authorList>
            <consortium name="The Broad Institute Genomics Platform"/>
            <consortium name="The Broad Institute Genome Sequencing Center for Infectious Disease"/>
            <person name="Wu L."/>
            <person name="Ma J."/>
        </authorList>
    </citation>
    <scope>NUCLEOTIDE SEQUENCE [LARGE SCALE GENOMIC DNA]</scope>
    <source>
        <strain evidence="4">KCTC 15012</strain>
    </source>
</reference>
<comment type="caution">
    <text evidence="3">The sequence shown here is derived from an EMBL/GenBank/DDBJ whole genome shotgun (WGS) entry which is preliminary data.</text>
</comment>
<protein>
    <submittedName>
        <fullName evidence="3">PD-(D/E)XK nuclease-like domain-containing protein</fullName>
    </submittedName>
</protein>
<sequence>MSLGIEYRYSERGPESEPVSDNLPEPVLVGPPIPLHIINQRQFRIITESRARMDKAKSIALDKALAAIDALFNKRGPTMDNSNQKTQIADAIVTKFEPAAPGIYPGIPGEAYHGGPGLSKSGLDWALVSGQHYHYYQVEGNDQKQTAALREGRILHKVVLEFEDFNSEFVVEPEWPEDAINGAEQMKAIIQAYNDKLEQKPVIEELIQAIESHNAKLPKPIDAGKSVGEHEAAYELLPEAFQTLGEDDKRTGTALKACIKAYNDGLPKPVKASGSYQAVLENYALLGIQQAERAAHIHALPTPHPLNGTKAEMAERIRTFHPDAVFLEELKEQFMQGAGSREVLTANEYQHALRYREAVLAHPEAAVLLDEGVAESSLYWHHPETKALLKCRPDWMRPDHVLVDLKFVRNASPSGFARDGSAHNYHVQDAHYCDGYETLTGHKPSFVFVAVEKDGPLGRDVFKPILVGVYYYGQDDQRRAIELRNMAVRNVVRWSQDNYWPGHDGMGEIIVPTYQANAERSTLNEDESGITFTQVTDVEQPLDTLPDNLFGSEAA</sequence>
<dbReference type="InterPro" id="IPR024432">
    <property type="entry name" value="Put_RecE_PDDEXK-like_dom"/>
</dbReference>
<evidence type="ECO:0000313" key="3">
    <source>
        <dbReference type="EMBL" id="MFC5707582.1"/>
    </source>
</evidence>
<dbReference type="Proteomes" id="UP001596132">
    <property type="component" value="Unassembled WGS sequence"/>
</dbReference>
<dbReference type="Gene3D" id="3.90.320.10">
    <property type="match status" value="1"/>
</dbReference>
<evidence type="ECO:0000259" key="2">
    <source>
        <dbReference type="Pfam" id="PF12684"/>
    </source>
</evidence>
<dbReference type="Pfam" id="PF12684">
    <property type="entry name" value="DUF3799"/>
    <property type="match status" value="1"/>
</dbReference>
<gene>
    <name evidence="3" type="ORF">ACFPVW_16320</name>
</gene>